<sequence>MTLNDADRSYLGGIQDATREVLRRVIGDATAVAIVDAPNQRNVGDALIWLGELDYLRSLGLKIEYVADLWSYDARALRKAMPKGVILLHGGGNFGDLWIGHQILREIVATDFPDYKIVQLPQSIHFEDTRRAMLADDVLGNHPDLTVLVRESQSHERAEQYLPNVSVEFCYDMALGWTPSRIPDRDERGLLAIARADREASSSLDAVDQGWILGQHLTVTDWGPRGMSSLTWHGARSLTRVHRFYARARRKLPYLPLNVPDKFGTWALARTNSANVSGAIDLYSRARVIVTDRLHAHVLAALLGKPHVVLDNSYGKVSGIFEQYTGQFSTASYAADLDTARTLAASLVD</sequence>
<evidence type="ECO:0000313" key="3">
    <source>
        <dbReference type="Proteomes" id="UP001196843"/>
    </source>
</evidence>
<keyword evidence="3" id="KW-1185">Reference proteome</keyword>
<evidence type="ECO:0000259" key="1">
    <source>
        <dbReference type="Pfam" id="PF04230"/>
    </source>
</evidence>
<dbReference type="EMBL" id="JAEUAW010000007">
    <property type="protein sequence ID" value="MBW9094147.1"/>
    <property type="molecule type" value="Genomic_DNA"/>
</dbReference>
<protein>
    <submittedName>
        <fullName evidence="2">Polysaccharide pyruvyl transferase family protein</fullName>
    </submittedName>
</protein>
<name>A0ABS7HMG9_9MICO</name>
<dbReference type="InterPro" id="IPR007345">
    <property type="entry name" value="Polysacch_pyruvyl_Trfase"/>
</dbReference>
<evidence type="ECO:0000313" key="2">
    <source>
        <dbReference type="EMBL" id="MBW9094147.1"/>
    </source>
</evidence>
<feature type="domain" description="Polysaccharide pyruvyl transferase" evidence="1">
    <location>
        <begin position="42"/>
        <end position="314"/>
    </location>
</feature>
<dbReference type="RefSeq" id="WP_220300866.1">
    <property type="nucleotide sequence ID" value="NZ_JAEUAW010000007.1"/>
</dbReference>
<proteinExistence type="predicted"/>
<dbReference type="Pfam" id="PF04230">
    <property type="entry name" value="PS_pyruv_trans"/>
    <property type="match status" value="1"/>
</dbReference>
<keyword evidence="2" id="KW-0808">Transferase</keyword>
<comment type="caution">
    <text evidence="2">The sequence shown here is derived from an EMBL/GenBank/DDBJ whole genome shotgun (WGS) entry which is preliminary data.</text>
</comment>
<organism evidence="2 3">
    <name type="scientific">Microbacterium jejuense</name>
    <dbReference type="NCBI Taxonomy" id="1263637"/>
    <lineage>
        <taxon>Bacteria</taxon>
        <taxon>Bacillati</taxon>
        <taxon>Actinomycetota</taxon>
        <taxon>Actinomycetes</taxon>
        <taxon>Micrococcales</taxon>
        <taxon>Microbacteriaceae</taxon>
        <taxon>Microbacterium</taxon>
    </lineage>
</organism>
<gene>
    <name evidence="2" type="ORF">JNB62_10675</name>
</gene>
<reference evidence="2 3" key="1">
    <citation type="journal article" date="2021" name="MBio">
        <title>Poor Competitiveness of Bradyrhizobium in Pigeon Pea Root Colonization in Indian Soils.</title>
        <authorList>
            <person name="Chalasani D."/>
            <person name="Basu A."/>
            <person name="Pullabhotla S.V.S.R.N."/>
            <person name="Jorrin B."/>
            <person name="Neal A.L."/>
            <person name="Poole P.S."/>
            <person name="Podile A.R."/>
            <person name="Tkacz A."/>
        </authorList>
    </citation>
    <scope>NUCLEOTIDE SEQUENCE [LARGE SCALE GENOMIC DNA]</scope>
    <source>
        <strain evidence="2 3">HU14</strain>
    </source>
</reference>
<dbReference type="Proteomes" id="UP001196843">
    <property type="component" value="Unassembled WGS sequence"/>
</dbReference>
<accession>A0ABS7HMG9</accession>
<dbReference type="GO" id="GO:0016740">
    <property type="term" value="F:transferase activity"/>
    <property type="evidence" value="ECO:0007669"/>
    <property type="project" value="UniProtKB-KW"/>
</dbReference>